<name>C3M9M4_SINFN</name>
<evidence type="ECO:0000256" key="1">
    <source>
        <dbReference type="SAM" id="MobiDB-lite"/>
    </source>
</evidence>
<feature type="compositionally biased region" description="Basic and acidic residues" evidence="1">
    <location>
        <begin position="10"/>
        <end position="24"/>
    </location>
</feature>
<feature type="compositionally biased region" description="Acidic residues" evidence="1">
    <location>
        <begin position="51"/>
        <end position="66"/>
    </location>
</feature>
<evidence type="ECO:0000313" key="3">
    <source>
        <dbReference type="Proteomes" id="UP000001054"/>
    </source>
</evidence>
<dbReference type="Proteomes" id="UP000001054">
    <property type="component" value="Chromosome"/>
</dbReference>
<organism evidence="2 3">
    <name type="scientific">Sinorhizobium fredii (strain NBRC 101917 / NGR234)</name>
    <dbReference type="NCBI Taxonomy" id="394"/>
    <lineage>
        <taxon>Bacteria</taxon>
        <taxon>Pseudomonadati</taxon>
        <taxon>Pseudomonadota</taxon>
        <taxon>Alphaproteobacteria</taxon>
        <taxon>Hyphomicrobiales</taxon>
        <taxon>Rhizobiaceae</taxon>
        <taxon>Sinorhizobium/Ensifer group</taxon>
        <taxon>Sinorhizobium</taxon>
    </lineage>
</organism>
<gene>
    <name evidence="2" type="ordered locus">NGR_c30640</name>
</gene>
<dbReference type="KEGG" id="rhi:NGR_c30640"/>
<keyword evidence="3" id="KW-1185">Reference proteome</keyword>
<feature type="compositionally biased region" description="Basic and acidic residues" evidence="1">
    <location>
        <begin position="71"/>
        <end position="87"/>
    </location>
</feature>
<dbReference type="OrthoDB" id="8421354at2"/>
<dbReference type="eggNOG" id="ENOG5031A9V">
    <property type="taxonomic scope" value="Bacteria"/>
</dbReference>
<evidence type="ECO:0000313" key="2">
    <source>
        <dbReference type="EMBL" id="ACP26799.1"/>
    </source>
</evidence>
<dbReference type="PATRIC" id="fig|394.7.peg.5900"/>
<dbReference type="AlphaFoldDB" id="C3M9M4"/>
<proteinExistence type="predicted"/>
<dbReference type="HOGENOM" id="CLU_2481165_0_0_5"/>
<reference evidence="2 3" key="1">
    <citation type="journal article" date="2009" name="Appl. Environ. Microbiol.">
        <title>Rhizobium sp. strain NGR234 possesses a remarkable number of secretion systems.</title>
        <authorList>
            <person name="Schmeisser C."/>
            <person name="Liesegang H."/>
            <person name="Krysciak D."/>
            <person name="Bakkou N."/>
            <person name="Le Quere A."/>
            <person name="Wollherr A."/>
            <person name="Heinemeyer I."/>
            <person name="Morgenstern B."/>
            <person name="Pommerening-Roeser A."/>
            <person name="Flores M."/>
            <person name="Palacios R."/>
            <person name="Brenner S."/>
            <person name="Gottschalk G."/>
            <person name="Schmitz R.A."/>
            <person name="Broughton W.J."/>
            <person name="Perret X."/>
            <person name="Strittmatter A.W."/>
            <person name="Streit W.R."/>
        </authorList>
    </citation>
    <scope>NUCLEOTIDE SEQUENCE [LARGE SCALE GENOMIC DNA]</scope>
    <source>
        <strain evidence="3">NBRC 101917 / NGR234</strain>
    </source>
</reference>
<protein>
    <submittedName>
        <fullName evidence="2">Uncharacterized protein</fullName>
    </submittedName>
</protein>
<accession>C3M9M4</accession>
<dbReference type="EMBL" id="CP001389">
    <property type="protein sequence ID" value="ACP26799.1"/>
    <property type="molecule type" value="Genomic_DNA"/>
</dbReference>
<sequence length="87" mass="9810">MMARNSSNEPARRDPAPPPEKEVPVHTPKSMQVRPVVQGRVPPVRSRDEQNVDPDEALPNDEEEQSISDNLSREEVRFGDVKTPKPD</sequence>
<feature type="region of interest" description="Disordered" evidence="1">
    <location>
        <begin position="1"/>
        <end position="87"/>
    </location>
</feature>
<feature type="compositionally biased region" description="Low complexity" evidence="1">
    <location>
        <begin position="32"/>
        <end position="44"/>
    </location>
</feature>
<dbReference type="STRING" id="394.NGR_c30640"/>